<dbReference type="AlphaFoldDB" id="A0A6S6SE54"/>
<dbReference type="InterPro" id="IPR004401">
    <property type="entry name" value="YbaB/EbfC"/>
</dbReference>
<sequence length="102" mass="10914">MFDFSQMGDMFKDIEKNAESFKEELANKKFTASSGAGMVNASINGNGELVDLNIDDSLLEDKASLEILLISAINEAQKLCEENKKSGLMSMMGGGIPGFGGK</sequence>
<name>A0A6S6SE54_9BACT</name>
<comment type="similarity">
    <text evidence="1">Belongs to the YbaB/EbfC family.</text>
</comment>
<dbReference type="HAMAP" id="MF_00274">
    <property type="entry name" value="DNA_YbaB_EbfC"/>
    <property type="match status" value="1"/>
</dbReference>
<organism evidence="2">
    <name type="scientific">uncultured Campylobacterales bacterium</name>
    <dbReference type="NCBI Taxonomy" id="352960"/>
    <lineage>
        <taxon>Bacteria</taxon>
        <taxon>Pseudomonadati</taxon>
        <taxon>Campylobacterota</taxon>
        <taxon>Epsilonproteobacteria</taxon>
        <taxon>Campylobacterales</taxon>
        <taxon>environmental samples</taxon>
    </lineage>
</organism>
<comment type="function">
    <text evidence="1">Binds to DNA and alters its conformation. May be involved in regulation of gene expression, nucleoid organization and DNA protection.</text>
</comment>
<comment type="subcellular location">
    <subcellularLocation>
        <location evidence="1">Cytoplasm</location>
        <location evidence="1">Nucleoid</location>
    </subcellularLocation>
</comment>
<dbReference type="GO" id="GO:0005737">
    <property type="term" value="C:cytoplasm"/>
    <property type="evidence" value="ECO:0007669"/>
    <property type="project" value="UniProtKB-UniRule"/>
</dbReference>
<gene>
    <name evidence="2" type="ORF">HELGO_WM2617</name>
</gene>
<dbReference type="PIRSF" id="PIRSF004555">
    <property type="entry name" value="UCP004555"/>
    <property type="match status" value="1"/>
</dbReference>
<protein>
    <recommendedName>
        <fullName evidence="1">Nucleoid-associated protein HELGO_WM2617</fullName>
    </recommendedName>
</protein>
<dbReference type="GO" id="GO:0043590">
    <property type="term" value="C:bacterial nucleoid"/>
    <property type="evidence" value="ECO:0007669"/>
    <property type="project" value="UniProtKB-UniRule"/>
</dbReference>
<keyword evidence="1" id="KW-0963">Cytoplasm</keyword>
<evidence type="ECO:0000256" key="1">
    <source>
        <dbReference type="HAMAP-Rule" id="MF_00274"/>
    </source>
</evidence>
<dbReference type="EMBL" id="CACVAW010000010">
    <property type="protein sequence ID" value="CAA6803039.1"/>
    <property type="molecule type" value="Genomic_DNA"/>
</dbReference>
<dbReference type="NCBIfam" id="TIGR00103">
    <property type="entry name" value="DNA_YbaB_EbfC"/>
    <property type="match status" value="1"/>
</dbReference>
<dbReference type="GO" id="GO:0003677">
    <property type="term" value="F:DNA binding"/>
    <property type="evidence" value="ECO:0007669"/>
    <property type="project" value="UniProtKB-UniRule"/>
</dbReference>
<dbReference type="InterPro" id="IPR036894">
    <property type="entry name" value="YbaB-like_sf"/>
</dbReference>
<accession>A0A6S6SE54</accession>
<evidence type="ECO:0000313" key="2">
    <source>
        <dbReference type="EMBL" id="CAA6803039.1"/>
    </source>
</evidence>
<proteinExistence type="inferred from homology"/>
<comment type="subunit">
    <text evidence="1">Homodimer.</text>
</comment>
<dbReference type="SUPFAM" id="SSF82607">
    <property type="entry name" value="YbaB-like"/>
    <property type="match status" value="1"/>
</dbReference>
<reference evidence="2" key="1">
    <citation type="submission" date="2020-01" db="EMBL/GenBank/DDBJ databases">
        <authorList>
            <person name="Meier V. D."/>
            <person name="Meier V D."/>
        </authorList>
    </citation>
    <scope>NUCLEOTIDE SEQUENCE</scope>
    <source>
        <strain evidence="2">HLG_WM_MAG_12</strain>
    </source>
</reference>
<dbReference type="Pfam" id="PF02575">
    <property type="entry name" value="YbaB_DNA_bd"/>
    <property type="match status" value="1"/>
</dbReference>
<dbReference type="Gene3D" id="3.30.1310.10">
    <property type="entry name" value="Nucleoid-associated protein YbaB-like domain"/>
    <property type="match status" value="1"/>
</dbReference>
<keyword evidence="1" id="KW-0238">DNA-binding</keyword>